<proteinExistence type="predicted"/>
<keyword evidence="2" id="KW-0597">Phosphoprotein</keyword>
<evidence type="ECO:0000256" key="5">
    <source>
        <dbReference type="ARBA" id="ARBA00022683"/>
    </source>
</evidence>
<keyword evidence="4" id="KW-0808">Transferase</keyword>
<dbReference type="GO" id="GO:0016301">
    <property type="term" value="F:kinase activity"/>
    <property type="evidence" value="ECO:0007669"/>
    <property type="project" value="UniProtKB-KW"/>
</dbReference>
<evidence type="ECO:0000256" key="3">
    <source>
        <dbReference type="ARBA" id="ARBA00022597"/>
    </source>
</evidence>
<dbReference type="GO" id="GO:0009401">
    <property type="term" value="P:phosphoenolpyruvate-dependent sugar phosphotransferase system"/>
    <property type="evidence" value="ECO:0007669"/>
    <property type="project" value="UniProtKB-KW"/>
</dbReference>
<dbReference type="Pfam" id="PF02302">
    <property type="entry name" value="PTS_IIB"/>
    <property type="match status" value="1"/>
</dbReference>
<evidence type="ECO:0000256" key="2">
    <source>
        <dbReference type="ARBA" id="ARBA00022553"/>
    </source>
</evidence>
<evidence type="ECO:0000256" key="4">
    <source>
        <dbReference type="ARBA" id="ARBA00022679"/>
    </source>
</evidence>
<evidence type="ECO:0000256" key="1">
    <source>
        <dbReference type="ARBA" id="ARBA00022448"/>
    </source>
</evidence>
<dbReference type="EMBL" id="ADLK01000008">
    <property type="protein sequence ID" value="KMW22717.1"/>
    <property type="molecule type" value="Genomic_DNA"/>
</dbReference>
<dbReference type="PANTHER" id="PTHR34581:SF2">
    <property type="entry name" value="PTS SYSTEM N,N'-DIACETYLCHITOBIOSE-SPECIFIC EIIB COMPONENT"/>
    <property type="match status" value="1"/>
</dbReference>
<dbReference type="GeneID" id="93164699"/>
<dbReference type="InterPro" id="IPR003501">
    <property type="entry name" value="PTS_EIIB_2/3"/>
</dbReference>
<dbReference type="Proteomes" id="UP000037392">
    <property type="component" value="Unassembled WGS sequence"/>
</dbReference>
<keyword evidence="1" id="KW-0813">Transport</keyword>
<evidence type="ECO:0000313" key="9">
    <source>
        <dbReference type="EMBL" id="KMW22717.1"/>
    </source>
</evidence>
<dbReference type="SUPFAM" id="SSF52794">
    <property type="entry name" value="PTS system IIB component-like"/>
    <property type="match status" value="1"/>
</dbReference>
<sequence>MKNILLACGAGASSGFIAQKMRKAAQKQGLDISIRAVSDTEIMENIDGVGVLLIGPHLKHKFAEIEEEVRDLGVKAMIIERKYYATLDGESVLKQALELMD</sequence>
<organism evidence="9 10">
    <name type="scientific">[Clostridium] citroniae WAL-19142</name>
    <dbReference type="NCBI Taxonomy" id="742734"/>
    <lineage>
        <taxon>Bacteria</taxon>
        <taxon>Bacillati</taxon>
        <taxon>Bacillota</taxon>
        <taxon>Clostridia</taxon>
        <taxon>Lachnospirales</taxon>
        <taxon>Lachnospiraceae</taxon>
        <taxon>Enterocloster</taxon>
    </lineage>
</organism>
<name>A0A0J9CC69_9FIRM</name>
<evidence type="ECO:0000256" key="6">
    <source>
        <dbReference type="ARBA" id="ARBA00022777"/>
    </source>
</evidence>
<gene>
    <name evidence="9" type="ORF">HMPREF9470_01252</name>
</gene>
<keyword evidence="5" id="KW-0598">Phosphotransferase system</keyword>
<protein>
    <recommendedName>
        <fullName evidence="8">PTS EIIB type-3 domain-containing protein</fullName>
    </recommendedName>
</protein>
<dbReference type="InterPro" id="IPR036095">
    <property type="entry name" value="PTS_EIIB-like_sf"/>
</dbReference>
<accession>A0A0J9CC69</accession>
<dbReference type="GO" id="GO:0008982">
    <property type="term" value="F:protein-N(PI)-phosphohistidine-sugar phosphotransferase activity"/>
    <property type="evidence" value="ECO:0007669"/>
    <property type="project" value="InterPro"/>
</dbReference>
<dbReference type="OrthoDB" id="9808134at2"/>
<comment type="caution">
    <text evidence="9">The sequence shown here is derived from an EMBL/GenBank/DDBJ whole genome shotgun (WGS) entry which is preliminary data.</text>
</comment>
<evidence type="ECO:0000256" key="7">
    <source>
        <dbReference type="PROSITE-ProRule" id="PRU00423"/>
    </source>
</evidence>
<feature type="domain" description="PTS EIIB type-3" evidence="8">
    <location>
        <begin position="1"/>
        <end position="101"/>
    </location>
</feature>
<evidence type="ECO:0000313" key="10">
    <source>
        <dbReference type="Proteomes" id="UP000037392"/>
    </source>
</evidence>
<dbReference type="PANTHER" id="PTHR34581">
    <property type="entry name" value="PTS SYSTEM N,N'-DIACETYLCHITOBIOSE-SPECIFIC EIIB COMPONENT"/>
    <property type="match status" value="1"/>
</dbReference>
<dbReference type="Gene3D" id="3.40.50.2300">
    <property type="match status" value="1"/>
</dbReference>
<dbReference type="InterPro" id="IPR013012">
    <property type="entry name" value="PTS_EIIB_3"/>
</dbReference>
<dbReference type="RefSeq" id="WP_007862819.1">
    <property type="nucleotide sequence ID" value="NZ_KQ235876.1"/>
</dbReference>
<dbReference type="PATRIC" id="fig|742734.4.peg.1345"/>
<dbReference type="InterPro" id="IPR051819">
    <property type="entry name" value="PTS_sugar-specific_EIIB"/>
</dbReference>
<feature type="modified residue" description="Phosphocysteine; by EIIA" evidence="7">
    <location>
        <position position="8"/>
    </location>
</feature>
<dbReference type="PROSITE" id="PS51100">
    <property type="entry name" value="PTS_EIIB_TYPE_3"/>
    <property type="match status" value="1"/>
</dbReference>
<keyword evidence="3" id="KW-0762">Sugar transport</keyword>
<keyword evidence="6" id="KW-0418">Kinase</keyword>
<dbReference type="AlphaFoldDB" id="A0A0J9CC69"/>
<evidence type="ECO:0000259" key="8">
    <source>
        <dbReference type="PROSITE" id="PS51100"/>
    </source>
</evidence>
<dbReference type="CDD" id="cd05564">
    <property type="entry name" value="PTS_IIB_chitobiose_lichenan"/>
    <property type="match status" value="1"/>
</dbReference>
<reference evidence="9 10" key="1">
    <citation type="submission" date="2011-04" db="EMBL/GenBank/DDBJ databases">
        <title>The Genome Sequence of Clostridium citroniae WAL-19142.</title>
        <authorList>
            <consortium name="The Broad Institute Genome Sequencing Platform"/>
            <person name="Earl A."/>
            <person name="Ward D."/>
            <person name="Feldgarden M."/>
            <person name="Gevers D."/>
            <person name="Warren Y.A."/>
            <person name="Tyrrell K.L."/>
            <person name="Citron D.M."/>
            <person name="Goldstein E.J."/>
            <person name="Daigneault M."/>
            <person name="Allen-Vercoe E."/>
            <person name="Young S.K."/>
            <person name="Zeng Q."/>
            <person name="Gargeya S."/>
            <person name="Fitzgerald M."/>
            <person name="Haas B."/>
            <person name="Abouelleil A."/>
            <person name="Alvarado L."/>
            <person name="Arachchi H.M."/>
            <person name="Berlin A."/>
            <person name="Brown A."/>
            <person name="Chapman S.B."/>
            <person name="Chen Z."/>
            <person name="Dunbar C."/>
            <person name="Freedman E."/>
            <person name="Gearin G."/>
            <person name="Gellesch M."/>
            <person name="Goldberg J."/>
            <person name="Griggs A."/>
            <person name="Gujja S."/>
            <person name="Heilman E.R."/>
            <person name="Heiman D."/>
            <person name="Howarth C."/>
            <person name="Larson L."/>
            <person name="Lui A."/>
            <person name="MacDonald P.J."/>
            <person name="Mehta T."/>
            <person name="Montmayeur A."/>
            <person name="Murphy C."/>
            <person name="Neiman D."/>
            <person name="Pearson M."/>
            <person name="Priest M."/>
            <person name="Roberts A."/>
            <person name="Saif S."/>
            <person name="Shea T."/>
            <person name="Shenoy N."/>
            <person name="Sisk P."/>
            <person name="Stolte C."/>
            <person name="Sykes S."/>
            <person name="White J."/>
            <person name="Yandava C."/>
            <person name="Wortman J."/>
            <person name="Nusbaum C."/>
            <person name="Birren B."/>
        </authorList>
    </citation>
    <scope>NUCLEOTIDE SEQUENCE [LARGE SCALE GENOMIC DNA]</scope>
    <source>
        <strain evidence="9 10">WAL-19142</strain>
    </source>
</reference>